<keyword evidence="3" id="KW-1185">Reference proteome</keyword>
<dbReference type="Proteomes" id="UP000023152">
    <property type="component" value="Unassembled WGS sequence"/>
</dbReference>
<dbReference type="AlphaFoldDB" id="X6P122"/>
<evidence type="ECO:0000313" key="2">
    <source>
        <dbReference type="EMBL" id="ETO31779.1"/>
    </source>
</evidence>
<evidence type="ECO:0000313" key="3">
    <source>
        <dbReference type="Proteomes" id="UP000023152"/>
    </source>
</evidence>
<evidence type="ECO:0000256" key="1">
    <source>
        <dbReference type="SAM" id="MobiDB-lite"/>
    </source>
</evidence>
<sequence>MFHREIVMEDSSRTKERKLVQVQLENKNSSSVLHPDFIISLGEDNCKDQHGYSRRVVDRMDVDRERNQGGPYSDKRSVNAIVIPTTPPPGKEESPALHVPVMDPSHSHYSHSPNTAADYDHKASLSAPSSPPPPSPPSLQQQQQQQPLLRELMARKCDQMIITNPNEVNFYSFLHVHSIAHFHYCGRSLVKKKK</sequence>
<accession>X6P122</accession>
<gene>
    <name evidence="2" type="ORF">RFI_05340</name>
</gene>
<proteinExistence type="predicted"/>
<protein>
    <submittedName>
        <fullName evidence="2">Uncharacterized protein</fullName>
    </submittedName>
</protein>
<reference evidence="2 3" key="1">
    <citation type="journal article" date="2013" name="Curr. Biol.">
        <title>The Genome of the Foraminiferan Reticulomyxa filosa.</title>
        <authorList>
            <person name="Glockner G."/>
            <person name="Hulsmann N."/>
            <person name="Schleicher M."/>
            <person name="Noegel A.A."/>
            <person name="Eichinger L."/>
            <person name="Gallinger C."/>
            <person name="Pawlowski J."/>
            <person name="Sierra R."/>
            <person name="Euteneuer U."/>
            <person name="Pillet L."/>
            <person name="Moustafa A."/>
            <person name="Platzer M."/>
            <person name="Groth M."/>
            <person name="Szafranski K."/>
            <person name="Schliwa M."/>
        </authorList>
    </citation>
    <scope>NUCLEOTIDE SEQUENCE [LARGE SCALE GENOMIC DNA]</scope>
</reference>
<name>X6P122_RETFI</name>
<organism evidence="2 3">
    <name type="scientific">Reticulomyxa filosa</name>
    <dbReference type="NCBI Taxonomy" id="46433"/>
    <lineage>
        <taxon>Eukaryota</taxon>
        <taxon>Sar</taxon>
        <taxon>Rhizaria</taxon>
        <taxon>Retaria</taxon>
        <taxon>Foraminifera</taxon>
        <taxon>Monothalamids</taxon>
        <taxon>Reticulomyxidae</taxon>
        <taxon>Reticulomyxa</taxon>
    </lineage>
</organism>
<comment type="caution">
    <text evidence="2">The sequence shown here is derived from an EMBL/GenBank/DDBJ whole genome shotgun (WGS) entry which is preliminary data.</text>
</comment>
<feature type="compositionally biased region" description="Basic and acidic residues" evidence="1">
    <location>
        <begin position="57"/>
        <end position="77"/>
    </location>
</feature>
<dbReference type="EMBL" id="ASPP01004712">
    <property type="protein sequence ID" value="ETO31779.1"/>
    <property type="molecule type" value="Genomic_DNA"/>
</dbReference>
<feature type="region of interest" description="Disordered" evidence="1">
    <location>
        <begin position="57"/>
        <end position="146"/>
    </location>
</feature>